<keyword evidence="1" id="KW-1133">Transmembrane helix</keyword>
<evidence type="ECO:0000313" key="2">
    <source>
        <dbReference type="EMBL" id="OGF28117.1"/>
    </source>
</evidence>
<evidence type="ECO:0000256" key="1">
    <source>
        <dbReference type="SAM" id="Phobius"/>
    </source>
</evidence>
<reference evidence="2 3" key="1">
    <citation type="journal article" date="2016" name="Nat. Commun.">
        <title>Thousands of microbial genomes shed light on interconnected biogeochemical processes in an aquifer system.</title>
        <authorList>
            <person name="Anantharaman K."/>
            <person name="Brown C.T."/>
            <person name="Hug L.A."/>
            <person name="Sharon I."/>
            <person name="Castelle C.J."/>
            <person name="Probst A.J."/>
            <person name="Thomas B.C."/>
            <person name="Singh A."/>
            <person name="Wilkins M.J."/>
            <person name="Karaoz U."/>
            <person name="Brodie E.L."/>
            <person name="Williams K.H."/>
            <person name="Hubbard S.S."/>
            <person name="Banfield J.F."/>
        </authorList>
    </citation>
    <scope>NUCLEOTIDE SEQUENCE [LARGE SCALE GENOMIC DNA]</scope>
</reference>
<comment type="caution">
    <text evidence="2">The sequence shown here is derived from an EMBL/GenBank/DDBJ whole genome shotgun (WGS) entry which is preliminary data.</text>
</comment>
<organism evidence="2 3">
    <name type="scientific">Candidatus Falkowbacteria bacterium RIFOXYA2_FULL_47_19</name>
    <dbReference type="NCBI Taxonomy" id="1797994"/>
    <lineage>
        <taxon>Bacteria</taxon>
        <taxon>Candidatus Falkowiibacteriota</taxon>
    </lineage>
</organism>
<name>A0A1F5SN31_9BACT</name>
<evidence type="ECO:0000313" key="3">
    <source>
        <dbReference type="Proteomes" id="UP000178367"/>
    </source>
</evidence>
<dbReference type="Proteomes" id="UP000178367">
    <property type="component" value="Unassembled WGS sequence"/>
</dbReference>
<accession>A0A1F5SN31</accession>
<protein>
    <submittedName>
        <fullName evidence="2">Uncharacterized protein</fullName>
    </submittedName>
</protein>
<feature type="transmembrane region" description="Helical" evidence="1">
    <location>
        <begin position="18"/>
        <end position="38"/>
    </location>
</feature>
<sequence>MNQAVNSNASLLGLVRKVVWEIIFSALFGYGTFWLWGLAGAERIPFFRGLLYIASVVCGIITFFILWDMILQTKYDAMAIYSVNPTTGRITITTFGFPRSKDVKTIKYDRILDVDGGRRMFLNAGNIELRYVTFLNTEPETKSVTLYWLTDPVPTVNALSKLIEKDPAMEVTVKQ</sequence>
<dbReference type="AlphaFoldDB" id="A0A1F5SN31"/>
<gene>
    <name evidence="2" type="ORF">A2227_01400</name>
</gene>
<keyword evidence="1" id="KW-0472">Membrane</keyword>
<keyword evidence="1" id="KW-0812">Transmembrane</keyword>
<feature type="transmembrane region" description="Helical" evidence="1">
    <location>
        <begin position="50"/>
        <end position="70"/>
    </location>
</feature>
<dbReference type="EMBL" id="MFGB01000003">
    <property type="protein sequence ID" value="OGF28117.1"/>
    <property type="molecule type" value="Genomic_DNA"/>
</dbReference>
<proteinExistence type="predicted"/>